<dbReference type="Proteomes" id="UP001056120">
    <property type="component" value="Linkage Group LG25"/>
</dbReference>
<evidence type="ECO:0000313" key="1">
    <source>
        <dbReference type="EMBL" id="KAI3704201.1"/>
    </source>
</evidence>
<organism evidence="1 2">
    <name type="scientific">Smallanthus sonchifolius</name>
    <dbReference type="NCBI Taxonomy" id="185202"/>
    <lineage>
        <taxon>Eukaryota</taxon>
        <taxon>Viridiplantae</taxon>
        <taxon>Streptophyta</taxon>
        <taxon>Embryophyta</taxon>
        <taxon>Tracheophyta</taxon>
        <taxon>Spermatophyta</taxon>
        <taxon>Magnoliopsida</taxon>
        <taxon>eudicotyledons</taxon>
        <taxon>Gunneridae</taxon>
        <taxon>Pentapetalae</taxon>
        <taxon>asterids</taxon>
        <taxon>campanulids</taxon>
        <taxon>Asterales</taxon>
        <taxon>Asteraceae</taxon>
        <taxon>Asteroideae</taxon>
        <taxon>Heliantheae alliance</taxon>
        <taxon>Millerieae</taxon>
        <taxon>Smallanthus</taxon>
    </lineage>
</organism>
<comment type="caution">
    <text evidence="1">The sequence shown here is derived from an EMBL/GenBank/DDBJ whole genome shotgun (WGS) entry which is preliminary data.</text>
</comment>
<gene>
    <name evidence="1" type="ORF">L1987_74416</name>
</gene>
<keyword evidence="2" id="KW-1185">Reference proteome</keyword>
<accession>A0ACB9A3U9</accession>
<protein>
    <submittedName>
        <fullName evidence="1">Uncharacterized protein</fullName>
    </submittedName>
</protein>
<sequence>MNVPRIFARVYLRRKVTKDVQSEPPLVIISKDSAQAESLKVHTEGFPKVQKSIKDVSKKATPKVVQEPVIPKSTPRKKSIPKRVLRKPMDVIISSREKYKRLYEFENVKDLTDRDLERMVYLFEHVEDNKVLRERLEELEKFKKRRMDVGSSNYDTQRTLFEARLKELDATNLKPNVNVEEVSKDIYSSYAVASPIKVFEESKYNVERVAARKIVRSRAATAILPQDNEEYTKNKNSESLQQFTRAYVDEMVELVVERGVITCF</sequence>
<evidence type="ECO:0000313" key="2">
    <source>
        <dbReference type="Proteomes" id="UP001056120"/>
    </source>
</evidence>
<reference evidence="2" key="1">
    <citation type="journal article" date="2022" name="Mol. Ecol. Resour.">
        <title>The genomes of chicory, endive, great burdock and yacon provide insights into Asteraceae palaeo-polyploidization history and plant inulin production.</title>
        <authorList>
            <person name="Fan W."/>
            <person name="Wang S."/>
            <person name="Wang H."/>
            <person name="Wang A."/>
            <person name="Jiang F."/>
            <person name="Liu H."/>
            <person name="Zhao H."/>
            <person name="Xu D."/>
            <person name="Zhang Y."/>
        </authorList>
    </citation>
    <scope>NUCLEOTIDE SEQUENCE [LARGE SCALE GENOMIC DNA]</scope>
    <source>
        <strain evidence="2">cv. Yunnan</strain>
    </source>
</reference>
<reference evidence="1 2" key="2">
    <citation type="journal article" date="2022" name="Mol. Ecol. Resour.">
        <title>The genomes of chicory, endive, great burdock and yacon provide insights into Asteraceae paleo-polyploidization history and plant inulin production.</title>
        <authorList>
            <person name="Fan W."/>
            <person name="Wang S."/>
            <person name="Wang H."/>
            <person name="Wang A."/>
            <person name="Jiang F."/>
            <person name="Liu H."/>
            <person name="Zhao H."/>
            <person name="Xu D."/>
            <person name="Zhang Y."/>
        </authorList>
    </citation>
    <scope>NUCLEOTIDE SEQUENCE [LARGE SCALE GENOMIC DNA]</scope>
    <source>
        <strain evidence="2">cv. Yunnan</strain>
        <tissue evidence="1">Leaves</tissue>
    </source>
</reference>
<name>A0ACB9A3U9_9ASTR</name>
<proteinExistence type="predicted"/>
<dbReference type="EMBL" id="CM042042">
    <property type="protein sequence ID" value="KAI3704201.1"/>
    <property type="molecule type" value="Genomic_DNA"/>
</dbReference>